<reference evidence="5 6" key="1">
    <citation type="submission" date="2020-08" db="EMBL/GenBank/DDBJ databases">
        <title>Genomic Encyclopedia of Type Strains, Phase IV (KMG-V): Genome sequencing to study the core and pangenomes of soil and plant-associated prokaryotes.</title>
        <authorList>
            <person name="Whitman W."/>
        </authorList>
    </citation>
    <scope>NUCLEOTIDE SEQUENCE [LARGE SCALE GENOMIC DNA]</scope>
    <source>
        <strain evidence="3 6">SEMIA 444</strain>
        <strain evidence="2 5">SEMIA 448</strain>
        <strain evidence="4 7">SEMIA 452</strain>
    </source>
</reference>
<dbReference type="Proteomes" id="UP000524535">
    <property type="component" value="Unassembled WGS sequence"/>
</dbReference>
<dbReference type="EMBL" id="JACIGW010000001">
    <property type="protein sequence ID" value="MBB4347989.1"/>
    <property type="molecule type" value="Genomic_DNA"/>
</dbReference>
<dbReference type="Proteomes" id="UP000520770">
    <property type="component" value="Unassembled WGS sequence"/>
</dbReference>
<evidence type="ECO:0000313" key="5">
    <source>
        <dbReference type="Proteomes" id="UP000520770"/>
    </source>
</evidence>
<feature type="region of interest" description="Disordered" evidence="1">
    <location>
        <begin position="63"/>
        <end position="83"/>
    </location>
</feature>
<evidence type="ECO:0000256" key="1">
    <source>
        <dbReference type="SAM" id="MobiDB-lite"/>
    </source>
</evidence>
<evidence type="ECO:0000313" key="3">
    <source>
        <dbReference type="EMBL" id="MBB4409617.1"/>
    </source>
</evidence>
<feature type="compositionally biased region" description="Basic and acidic residues" evidence="1">
    <location>
        <begin position="69"/>
        <end position="83"/>
    </location>
</feature>
<organism evidence="4 7">
    <name type="scientific">Aliirhizobium cellulosilyticum</name>
    <dbReference type="NCBI Taxonomy" id="393664"/>
    <lineage>
        <taxon>Bacteria</taxon>
        <taxon>Pseudomonadati</taxon>
        <taxon>Pseudomonadota</taxon>
        <taxon>Alphaproteobacteria</taxon>
        <taxon>Hyphomicrobiales</taxon>
        <taxon>Rhizobiaceae</taxon>
        <taxon>Aliirhizobium</taxon>
    </lineage>
</organism>
<keyword evidence="6" id="KW-1185">Reference proteome</keyword>
<protein>
    <submittedName>
        <fullName evidence="4">Uncharacterized protein</fullName>
    </submittedName>
</protein>
<proteinExistence type="predicted"/>
<dbReference type="Proteomes" id="UP000576087">
    <property type="component" value="Unassembled WGS sequence"/>
</dbReference>
<dbReference type="RefSeq" id="WP_183822056.1">
    <property type="nucleotide sequence ID" value="NZ_JACIGW010000001.1"/>
</dbReference>
<evidence type="ECO:0000313" key="6">
    <source>
        <dbReference type="Proteomes" id="UP000524535"/>
    </source>
</evidence>
<dbReference type="AlphaFoldDB" id="A0A7W6Y1S9"/>
<gene>
    <name evidence="3" type="ORF">GGE31_000088</name>
    <name evidence="2" type="ORF">GGE33_001697</name>
    <name evidence="4" type="ORF">GGE35_000087</name>
</gene>
<evidence type="ECO:0000313" key="7">
    <source>
        <dbReference type="Proteomes" id="UP000576087"/>
    </source>
</evidence>
<evidence type="ECO:0000313" key="4">
    <source>
        <dbReference type="EMBL" id="MBB4444305.1"/>
    </source>
</evidence>
<name>A0A7W6Y1S9_9HYPH</name>
<accession>A0A7W6Y1S9</accession>
<sequence>MSIASQFNATKDLYEALGDMIHPDLTVRAIASRKAEEAFQRLVKARGEEADISPSIEFGSEIPALTTARRPDMSRKSRESANV</sequence>
<dbReference type="EMBL" id="JACIHM010000001">
    <property type="protein sequence ID" value="MBB4444305.1"/>
    <property type="molecule type" value="Genomic_DNA"/>
</dbReference>
<evidence type="ECO:0000313" key="2">
    <source>
        <dbReference type="EMBL" id="MBB4347989.1"/>
    </source>
</evidence>
<dbReference type="EMBL" id="JACIGY010000001">
    <property type="protein sequence ID" value="MBB4409617.1"/>
    <property type="molecule type" value="Genomic_DNA"/>
</dbReference>
<comment type="caution">
    <text evidence="4">The sequence shown here is derived from an EMBL/GenBank/DDBJ whole genome shotgun (WGS) entry which is preliminary data.</text>
</comment>